<feature type="transmembrane region" description="Helical" evidence="1">
    <location>
        <begin position="119"/>
        <end position="140"/>
    </location>
</feature>
<evidence type="ECO:0000313" key="3">
    <source>
        <dbReference type="Proteomes" id="UP000253141"/>
    </source>
</evidence>
<reference evidence="2 3" key="1">
    <citation type="submission" date="2018-07" db="EMBL/GenBank/DDBJ databases">
        <title>Genome analysis of Runella aurantiaca.</title>
        <authorList>
            <person name="Yang X."/>
        </authorList>
    </citation>
    <scope>NUCLEOTIDE SEQUENCE [LARGE SCALE GENOMIC DNA]</scope>
    <source>
        <strain evidence="2 3">YX9</strain>
    </source>
</reference>
<keyword evidence="3" id="KW-1185">Reference proteome</keyword>
<keyword evidence="1" id="KW-1133">Transmembrane helix</keyword>
<dbReference type="EMBL" id="QPIW01000007">
    <property type="protein sequence ID" value="RDB05931.1"/>
    <property type="molecule type" value="Genomic_DNA"/>
</dbReference>
<feature type="transmembrane region" description="Helical" evidence="1">
    <location>
        <begin position="34"/>
        <end position="54"/>
    </location>
</feature>
<comment type="caution">
    <text evidence="2">The sequence shown here is derived from an EMBL/GenBank/DDBJ whole genome shotgun (WGS) entry which is preliminary data.</text>
</comment>
<feature type="transmembrane region" description="Helical" evidence="1">
    <location>
        <begin position="88"/>
        <end position="107"/>
    </location>
</feature>
<keyword evidence="1" id="KW-0472">Membrane</keyword>
<name>A0A369I835_9BACT</name>
<feature type="transmembrane region" description="Helical" evidence="1">
    <location>
        <begin position="6"/>
        <end position="22"/>
    </location>
</feature>
<evidence type="ECO:0000256" key="1">
    <source>
        <dbReference type="SAM" id="Phobius"/>
    </source>
</evidence>
<dbReference type="Proteomes" id="UP000253141">
    <property type="component" value="Unassembled WGS sequence"/>
</dbReference>
<feature type="transmembrane region" description="Helical" evidence="1">
    <location>
        <begin position="60"/>
        <end position="81"/>
    </location>
</feature>
<accession>A0A369I835</accession>
<sequence>MFKIAVAADFSAVIPIIIMLINGRLKLDITQKLICSFAIIIFLKNALTYIMGELSIHNMYIYNWCNLIQGIILTIIYTILFKNSTFKLFAIFGITVSVIISLIDYQSLFDVATGNFNRFSYNTIGCLVIILTLLYFYQLIQYLQVPTLTKYSYFWFSTGALLYFAGTIFSYLFMEVTFNSTIQMRQQYWMIDAILAIIFNIFISFSIWYMKPGKTV</sequence>
<proteinExistence type="predicted"/>
<feature type="transmembrane region" description="Helical" evidence="1">
    <location>
        <begin position="188"/>
        <end position="210"/>
    </location>
</feature>
<dbReference type="RefSeq" id="WP_114461126.1">
    <property type="nucleotide sequence ID" value="NZ_QPIW01000007.1"/>
</dbReference>
<protein>
    <submittedName>
        <fullName evidence="2">Uncharacterized protein</fullName>
    </submittedName>
</protein>
<dbReference type="AlphaFoldDB" id="A0A369I835"/>
<gene>
    <name evidence="2" type="ORF">DVG78_11020</name>
</gene>
<evidence type="ECO:0000313" key="2">
    <source>
        <dbReference type="EMBL" id="RDB05931.1"/>
    </source>
</evidence>
<feature type="transmembrane region" description="Helical" evidence="1">
    <location>
        <begin position="152"/>
        <end position="173"/>
    </location>
</feature>
<organism evidence="2 3">
    <name type="scientific">Runella aurantiaca</name>
    <dbReference type="NCBI Taxonomy" id="2282308"/>
    <lineage>
        <taxon>Bacteria</taxon>
        <taxon>Pseudomonadati</taxon>
        <taxon>Bacteroidota</taxon>
        <taxon>Cytophagia</taxon>
        <taxon>Cytophagales</taxon>
        <taxon>Spirosomataceae</taxon>
        <taxon>Runella</taxon>
    </lineage>
</organism>
<keyword evidence="1" id="KW-0812">Transmembrane</keyword>
<dbReference type="OrthoDB" id="954494at2"/>